<gene>
    <name evidence="9" type="ORF">MORIYA_2896</name>
</gene>
<feature type="domain" description="Cytochrome c" evidence="8">
    <location>
        <begin position="58"/>
        <end position="139"/>
    </location>
</feature>
<keyword evidence="5 6" id="KW-0408">Iron</keyword>
<evidence type="ECO:0000256" key="7">
    <source>
        <dbReference type="SAM" id="SignalP"/>
    </source>
</evidence>
<dbReference type="KEGG" id="mya:MORIYA_2896"/>
<dbReference type="SUPFAM" id="SSF46626">
    <property type="entry name" value="Cytochrome c"/>
    <property type="match status" value="1"/>
</dbReference>
<evidence type="ECO:0000256" key="5">
    <source>
        <dbReference type="ARBA" id="ARBA00023004"/>
    </source>
</evidence>
<keyword evidence="4" id="KW-0249">Electron transport</keyword>
<dbReference type="RefSeq" id="WP_112716008.1">
    <property type="nucleotide sequence ID" value="NZ_LS483250.1"/>
</dbReference>
<evidence type="ECO:0000259" key="8">
    <source>
        <dbReference type="PROSITE" id="PS51007"/>
    </source>
</evidence>
<dbReference type="GO" id="GO:0020037">
    <property type="term" value="F:heme binding"/>
    <property type="evidence" value="ECO:0007669"/>
    <property type="project" value="InterPro"/>
</dbReference>
<keyword evidence="1" id="KW-0813">Transport</keyword>
<organism evidence="9 10">
    <name type="scientific">Moritella yayanosii</name>
    <dbReference type="NCBI Taxonomy" id="69539"/>
    <lineage>
        <taxon>Bacteria</taxon>
        <taxon>Pseudomonadati</taxon>
        <taxon>Pseudomonadota</taxon>
        <taxon>Gammaproteobacteria</taxon>
        <taxon>Alteromonadales</taxon>
        <taxon>Moritellaceae</taxon>
        <taxon>Moritella</taxon>
    </lineage>
</organism>
<sequence length="139" mass="14647">MYKLRNILITLTASLLFTFTVNAGHNSPEAVAERIAPVGQVYLPGELAPVVAKSTAPAAPRTGEQVYTATCNMCHGSGLAGAPIKGNAEQWAPRIAKGKDTLYRHAIEGFNGAMPARGTCAICSDDELQAAVDYMIQGL</sequence>
<dbReference type="Gene3D" id="1.10.760.10">
    <property type="entry name" value="Cytochrome c-like domain"/>
    <property type="match status" value="1"/>
</dbReference>
<keyword evidence="10" id="KW-1185">Reference proteome</keyword>
<dbReference type="InterPro" id="IPR036909">
    <property type="entry name" value="Cyt_c-like_dom_sf"/>
</dbReference>
<feature type="chain" id="PRO_5016468559" evidence="7">
    <location>
        <begin position="24"/>
        <end position="139"/>
    </location>
</feature>
<dbReference type="PANTHER" id="PTHR40942:SF4">
    <property type="entry name" value="CYTOCHROME C5"/>
    <property type="match status" value="1"/>
</dbReference>
<evidence type="ECO:0000313" key="9">
    <source>
        <dbReference type="EMBL" id="SQD79359.1"/>
    </source>
</evidence>
<keyword evidence="3 6" id="KW-0479">Metal-binding</keyword>
<dbReference type="GO" id="GO:0005506">
    <property type="term" value="F:iron ion binding"/>
    <property type="evidence" value="ECO:0007669"/>
    <property type="project" value="InterPro"/>
</dbReference>
<proteinExistence type="predicted"/>
<keyword evidence="7" id="KW-0732">Signal</keyword>
<evidence type="ECO:0000256" key="6">
    <source>
        <dbReference type="PROSITE-ProRule" id="PRU00433"/>
    </source>
</evidence>
<dbReference type="PROSITE" id="PS51007">
    <property type="entry name" value="CYTC"/>
    <property type="match status" value="1"/>
</dbReference>
<feature type="signal peptide" evidence="7">
    <location>
        <begin position="1"/>
        <end position="23"/>
    </location>
</feature>
<evidence type="ECO:0000313" key="10">
    <source>
        <dbReference type="Proteomes" id="UP000250163"/>
    </source>
</evidence>
<dbReference type="GO" id="GO:0009055">
    <property type="term" value="F:electron transfer activity"/>
    <property type="evidence" value="ECO:0007669"/>
    <property type="project" value="InterPro"/>
</dbReference>
<accession>A0A330LRS2</accession>
<keyword evidence="2 6" id="KW-0349">Heme</keyword>
<dbReference type="Proteomes" id="UP000250163">
    <property type="component" value="Chromosome MORIYA"/>
</dbReference>
<evidence type="ECO:0000256" key="3">
    <source>
        <dbReference type="ARBA" id="ARBA00022723"/>
    </source>
</evidence>
<dbReference type="AlphaFoldDB" id="A0A330LRS2"/>
<dbReference type="EMBL" id="LS483250">
    <property type="protein sequence ID" value="SQD79359.1"/>
    <property type="molecule type" value="Genomic_DNA"/>
</dbReference>
<evidence type="ECO:0000256" key="1">
    <source>
        <dbReference type="ARBA" id="ARBA00022448"/>
    </source>
</evidence>
<reference evidence="10" key="1">
    <citation type="submission" date="2018-05" db="EMBL/GenBank/DDBJ databases">
        <authorList>
            <person name="Cea G.-C."/>
            <person name="William W."/>
        </authorList>
    </citation>
    <scope>NUCLEOTIDE SEQUENCE [LARGE SCALE GENOMIC DNA]</scope>
    <source>
        <strain evidence="10">DB21MT 5</strain>
    </source>
</reference>
<protein>
    <submittedName>
        <fullName evidence="9">Cytochrome c5</fullName>
    </submittedName>
</protein>
<evidence type="ECO:0000256" key="4">
    <source>
        <dbReference type="ARBA" id="ARBA00022982"/>
    </source>
</evidence>
<dbReference type="Pfam" id="PF13442">
    <property type="entry name" value="Cytochrome_CBB3"/>
    <property type="match status" value="1"/>
</dbReference>
<dbReference type="PANTHER" id="PTHR40942">
    <property type="match status" value="1"/>
</dbReference>
<dbReference type="OrthoDB" id="9814708at2"/>
<dbReference type="InterPro" id="IPR002323">
    <property type="entry name" value="Cyt_CIE"/>
</dbReference>
<name>A0A330LRS2_9GAMM</name>
<dbReference type="InterPro" id="IPR009056">
    <property type="entry name" value="Cyt_c-like_dom"/>
</dbReference>
<evidence type="ECO:0000256" key="2">
    <source>
        <dbReference type="ARBA" id="ARBA00022617"/>
    </source>
</evidence>
<dbReference type="PRINTS" id="PR00607">
    <property type="entry name" value="CYTCHROMECIE"/>
</dbReference>